<keyword evidence="6 8" id="KW-0067">ATP-binding</keyword>
<dbReference type="GO" id="GO:0005524">
    <property type="term" value="F:ATP binding"/>
    <property type="evidence" value="ECO:0007669"/>
    <property type="project" value="UniProtKB-UniRule"/>
</dbReference>
<feature type="binding site" evidence="8">
    <location>
        <position position="43"/>
    </location>
    <ligand>
        <name>substrate</name>
    </ligand>
</feature>
<evidence type="ECO:0000256" key="6">
    <source>
        <dbReference type="ARBA" id="ARBA00022840"/>
    </source>
</evidence>
<dbReference type="CDD" id="cd03109">
    <property type="entry name" value="DTBS"/>
    <property type="match status" value="1"/>
</dbReference>
<proteinExistence type="inferred from homology"/>
<dbReference type="GO" id="GO:0004141">
    <property type="term" value="F:dethiobiotin synthase activity"/>
    <property type="evidence" value="ECO:0007669"/>
    <property type="project" value="UniProtKB-UniRule"/>
</dbReference>
<sequence>MTTKGFFILGTDTHVGKTAVAVSLLSALKSSGYSTVALKPIASGAQATKNGLRNEDAISLQEAATIHLPYEQVNPFCFAAATAPHIAAAQQACELSVTKTLQACRPFLHDTVDYRVIEGIGGVLVPLNERETMLDLVQALGFPIILVVGLRLGCLNHTLLTYESLKIRNISIAACLCNQIDPDMSFYKENSLILNQYIQVPFFTFIPYVKEKIGKLKLNIDWSALIENVAHFA</sequence>
<feature type="binding site" evidence="8">
    <location>
        <begin position="118"/>
        <end position="121"/>
    </location>
    <ligand>
        <name>ATP</name>
        <dbReference type="ChEBI" id="CHEBI:30616"/>
    </ligand>
</feature>
<keyword evidence="3 8" id="KW-0479">Metal-binding</keyword>
<comment type="similarity">
    <text evidence="8">Belongs to the dethiobiotin synthetase family.</text>
</comment>
<dbReference type="FunFam" id="3.40.50.300:FF:000292">
    <property type="entry name" value="ATP-dependent dethiobiotin synthetase BioD"/>
    <property type="match status" value="1"/>
</dbReference>
<comment type="subcellular location">
    <subcellularLocation>
        <location evidence="8">Cytoplasm</location>
    </subcellularLocation>
</comment>
<gene>
    <name evidence="8 9" type="primary">bioD</name>
    <name evidence="9" type="ORF">CFE62_004015</name>
</gene>
<dbReference type="PANTHER" id="PTHR43210">
    <property type="entry name" value="DETHIOBIOTIN SYNTHETASE"/>
    <property type="match status" value="1"/>
</dbReference>
<dbReference type="Gene3D" id="3.40.50.300">
    <property type="entry name" value="P-loop containing nucleotide triphosphate hydrolases"/>
    <property type="match status" value="1"/>
</dbReference>
<organism evidence="9 10">
    <name type="scientific">Candidatus Aquirickettsiella gammari</name>
    <dbReference type="NCBI Taxonomy" id="2016198"/>
    <lineage>
        <taxon>Bacteria</taxon>
        <taxon>Pseudomonadati</taxon>
        <taxon>Pseudomonadota</taxon>
        <taxon>Gammaproteobacteria</taxon>
        <taxon>Legionellales</taxon>
        <taxon>Coxiellaceae</taxon>
        <taxon>Candidatus Aquirickettsiella</taxon>
    </lineage>
</organism>
<dbReference type="GO" id="GO:0005829">
    <property type="term" value="C:cytosol"/>
    <property type="evidence" value="ECO:0007669"/>
    <property type="project" value="TreeGrafter"/>
</dbReference>
<dbReference type="EC" id="6.3.3.3" evidence="8"/>
<dbReference type="UniPathway" id="UPA00078">
    <property type="reaction ID" value="UER00161"/>
</dbReference>
<evidence type="ECO:0000256" key="8">
    <source>
        <dbReference type="HAMAP-Rule" id="MF_00336"/>
    </source>
</evidence>
<dbReference type="GO" id="GO:0009102">
    <property type="term" value="P:biotin biosynthetic process"/>
    <property type="evidence" value="ECO:0007669"/>
    <property type="project" value="UniProtKB-UniRule"/>
</dbReference>
<comment type="cofactor">
    <cofactor evidence="8">
        <name>Mg(2+)</name>
        <dbReference type="ChEBI" id="CHEBI:18420"/>
    </cofactor>
</comment>
<feature type="binding site" evidence="8">
    <location>
        <position position="56"/>
    </location>
    <ligand>
        <name>Mg(2+)</name>
        <dbReference type="ChEBI" id="CHEBI:18420"/>
    </ligand>
</feature>
<keyword evidence="4 8" id="KW-0547">Nucleotide-binding</keyword>
<dbReference type="PANTHER" id="PTHR43210:SF5">
    <property type="entry name" value="DETHIOBIOTIN SYNTHETASE"/>
    <property type="match status" value="1"/>
</dbReference>
<dbReference type="InterPro" id="IPR004472">
    <property type="entry name" value="DTB_synth_BioD"/>
</dbReference>
<dbReference type="PIRSF" id="PIRSF006755">
    <property type="entry name" value="DTB_synth"/>
    <property type="match status" value="1"/>
</dbReference>
<evidence type="ECO:0000256" key="4">
    <source>
        <dbReference type="ARBA" id="ARBA00022741"/>
    </source>
</evidence>
<feature type="binding site" evidence="8">
    <location>
        <begin position="207"/>
        <end position="209"/>
    </location>
    <ligand>
        <name>ATP</name>
        <dbReference type="ChEBI" id="CHEBI:30616"/>
    </ligand>
</feature>
<dbReference type="AlphaFoldDB" id="A0A370CI01"/>
<protein>
    <recommendedName>
        <fullName evidence="8">ATP-dependent dethiobiotin synthetase BioD</fullName>
        <ecNumber evidence="8">6.3.3.3</ecNumber>
    </recommendedName>
    <alternativeName>
        <fullName evidence="8">DTB synthetase</fullName>
        <shortName evidence="8">DTBS</shortName>
    </alternativeName>
    <alternativeName>
        <fullName evidence="8">Dethiobiotin synthase</fullName>
    </alternativeName>
</protein>
<keyword evidence="1 8" id="KW-0963">Cytoplasm</keyword>
<dbReference type="Proteomes" id="UP000226429">
    <property type="component" value="Unassembled WGS sequence"/>
</dbReference>
<evidence type="ECO:0000313" key="10">
    <source>
        <dbReference type="Proteomes" id="UP000226429"/>
    </source>
</evidence>
<comment type="subunit">
    <text evidence="8">Homodimer.</text>
</comment>
<comment type="caution">
    <text evidence="8">Lacks conserved residue(s) required for the propagation of feature annotation.</text>
</comment>
<evidence type="ECO:0000313" key="9">
    <source>
        <dbReference type="EMBL" id="RDH40403.1"/>
    </source>
</evidence>
<evidence type="ECO:0000256" key="1">
    <source>
        <dbReference type="ARBA" id="ARBA00022490"/>
    </source>
</evidence>
<reference evidence="9 10" key="1">
    <citation type="journal article" date="2017" name="Int. J. Syst. Evol. Microbiol.">
        <title>Aquarickettsiella crustaci n. gen. n. sp. (Gammaproteobacteria: Legionellales: Coxiellaceae); a bacterial pathogen of the freshwater crustacean: Gammarus fossarum (Malacostraca: Amphipoda).</title>
        <authorList>
            <person name="Bojko J."/>
            <person name="Dunn A.M."/>
            <person name="Stebbing P.D."/>
            <person name="Van Aerle R."/>
            <person name="Bacela-Spychalska K."/>
            <person name="Bean T.P."/>
            <person name="Stentiford G.D."/>
        </authorList>
    </citation>
    <scope>NUCLEOTIDE SEQUENCE [LARGE SCALE GENOMIC DNA]</scope>
    <source>
        <strain evidence="9">RA15029</strain>
    </source>
</reference>
<evidence type="ECO:0000256" key="2">
    <source>
        <dbReference type="ARBA" id="ARBA00022598"/>
    </source>
</evidence>
<dbReference type="SUPFAM" id="SSF52540">
    <property type="entry name" value="P-loop containing nucleoside triphosphate hydrolases"/>
    <property type="match status" value="1"/>
</dbReference>
<keyword evidence="2 8" id="KW-0436">Ligase</keyword>
<name>A0A370CI01_9COXI</name>
<comment type="pathway">
    <text evidence="8">Cofactor biosynthesis; biotin biosynthesis; biotin from 7,8-diaminononanoate: step 1/2.</text>
</comment>
<dbReference type="NCBIfam" id="TIGR00347">
    <property type="entry name" value="bioD"/>
    <property type="match status" value="1"/>
</dbReference>
<reference evidence="9 10" key="2">
    <citation type="journal article" date="2018" name="J. Invertebr. Pathol.">
        <title>'Candidatus Aquirickettsiella gammari' (Gammaproteobacteria: Legionellales: Coxiellaceae): A bacterial pathogen of the freshwater crustacean Gammarus fossarum (Malacostraca: Amphipoda).</title>
        <authorList>
            <person name="Bojko J."/>
            <person name="Dunn A.M."/>
            <person name="Stebbing P.D."/>
            <person name="van Aerle R."/>
            <person name="Bacela-Spychalska K."/>
            <person name="Bean T.P."/>
            <person name="Urrutia A."/>
            <person name="Stentiford G.D."/>
        </authorList>
    </citation>
    <scope>NUCLEOTIDE SEQUENCE [LARGE SCALE GENOMIC DNA]</scope>
    <source>
        <strain evidence="9">RA15029</strain>
    </source>
</reference>
<dbReference type="Pfam" id="PF13500">
    <property type="entry name" value="AAA_26"/>
    <property type="match status" value="1"/>
</dbReference>
<evidence type="ECO:0000256" key="7">
    <source>
        <dbReference type="ARBA" id="ARBA00022842"/>
    </source>
</evidence>
<keyword evidence="5 8" id="KW-0093">Biotin biosynthesis</keyword>
<dbReference type="EMBL" id="NMOS02000009">
    <property type="protein sequence ID" value="RDH40403.1"/>
    <property type="molecule type" value="Genomic_DNA"/>
</dbReference>
<feature type="binding site" evidence="8">
    <location>
        <begin position="178"/>
        <end position="179"/>
    </location>
    <ligand>
        <name>ATP</name>
        <dbReference type="ChEBI" id="CHEBI:30616"/>
    </ligand>
</feature>
<feature type="binding site" evidence="8">
    <location>
        <position position="118"/>
    </location>
    <ligand>
        <name>Mg(2+)</name>
        <dbReference type="ChEBI" id="CHEBI:18420"/>
    </ligand>
</feature>
<dbReference type="InterPro" id="IPR027417">
    <property type="entry name" value="P-loop_NTPase"/>
</dbReference>
<comment type="caution">
    <text evidence="9">The sequence shown here is derived from an EMBL/GenBank/DDBJ whole genome shotgun (WGS) entry which is preliminary data.</text>
</comment>
<dbReference type="GO" id="GO:0000287">
    <property type="term" value="F:magnesium ion binding"/>
    <property type="evidence" value="ECO:0007669"/>
    <property type="project" value="UniProtKB-UniRule"/>
</dbReference>
<feature type="binding site" evidence="8">
    <location>
        <position position="56"/>
    </location>
    <ligand>
        <name>ATP</name>
        <dbReference type="ChEBI" id="CHEBI:30616"/>
    </ligand>
</feature>
<comment type="function">
    <text evidence="8">Catalyzes a mechanistically unusual reaction, the ATP-dependent insertion of CO2 between the N7 and N8 nitrogen atoms of 7,8-diaminopelargonic acid (DAPA, also called 7,8-diammoniononanoate) to form a ureido ring.</text>
</comment>
<feature type="active site" evidence="8">
    <location>
        <position position="39"/>
    </location>
</feature>
<keyword evidence="7 8" id="KW-0460">Magnesium</keyword>
<evidence type="ECO:0000256" key="3">
    <source>
        <dbReference type="ARBA" id="ARBA00022723"/>
    </source>
</evidence>
<evidence type="ECO:0000256" key="5">
    <source>
        <dbReference type="ARBA" id="ARBA00022756"/>
    </source>
</evidence>
<feature type="binding site" evidence="8">
    <location>
        <position position="18"/>
    </location>
    <ligand>
        <name>Mg(2+)</name>
        <dbReference type="ChEBI" id="CHEBI:18420"/>
    </ligand>
</feature>
<comment type="catalytic activity">
    <reaction evidence="8">
        <text>(7R,8S)-7,8-diammoniononanoate + CO2 + ATP = (4R,5S)-dethiobiotin + ADP + phosphate + 3 H(+)</text>
        <dbReference type="Rhea" id="RHEA:15805"/>
        <dbReference type="ChEBI" id="CHEBI:15378"/>
        <dbReference type="ChEBI" id="CHEBI:16526"/>
        <dbReference type="ChEBI" id="CHEBI:30616"/>
        <dbReference type="ChEBI" id="CHEBI:43474"/>
        <dbReference type="ChEBI" id="CHEBI:149469"/>
        <dbReference type="ChEBI" id="CHEBI:149473"/>
        <dbReference type="ChEBI" id="CHEBI:456216"/>
        <dbReference type="EC" id="6.3.3.3"/>
    </reaction>
</comment>
<keyword evidence="10" id="KW-1185">Reference proteome</keyword>
<dbReference type="HAMAP" id="MF_00336">
    <property type="entry name" value="BioD"/>
    <property type="match status" value="1"/>
</dbReference>
<dbReference type="GO" id="GO:0042803">
    <property type="term" value="F:protein homodimerization activity"/>
    <property type="evidence" value="ECO:0007669"/>
    <property type="project" value="UniProtKB-ARBA"/>
</dbReference>
<accession>A0A370CI01</accession>